<proteinExistence type="predicted"/>
<sequence length="195" mass="21909">MGRFWGAQKWTRPSKRRIAARSKRNLWRLVGKSITKHWLVRQDGSRLGSRFGPEALGKTPSDEQPWGYFRHNWPLVHSETRIAGFVPVAATAGPGFRPHGSRQRKCLDPTREKPVIHKKQPCLLLRLCIDKDIKEKTVKQPGGSTARGVGIRRRGLAEQEAAQQVWQGVGVDPERRPRSAARQGLACGLCPQRGS</sequence>
<accession>A0A1G6RC67</accession>
<protein>
    <submittedName>
        <fullName evidence="1">Uncharacterized protein</fullName>
    </submittedName>
</protein>
<keyword evidence="2" id="KW-1185">Reference proteome</keyword>
<dbReference type="EMBL" id="FMZC01000004">
    <property type="protein sequence ID" value="SDD01884.1"/>
    <property type="molecule type" value="Genomic_DNA"/>
</dbReference>
<evidence type="ECO:0000313" key="1">
    <source>
        <dbReference type="EMBL" id="SDD01884.1"/>
    </source>
</evidence>
<name>A0A1G6RC67_9BURK</name>
<reference evidence="1 2" key="1">
    <citation type="submission" date="2016-10" db="EMBL/GenBank/DDBJ databases">
        <authorList>
            <person name="de Groot N.N."/>
        </authorList>
    </citation>
    <scope>NUCLEOTIDE SEQUENCE [LARGE SCALE GENOMIC DNA]</scope>
    <source>
        <strain evidence="1 2">DSM 16619</strain>
    </source>
</reference>
<evidence type="ECO:0000313" key="2">
    <source>
        <dbReference type="Proteomes" id="UP000198781"/>
    </source>
</evidence>
<organism evidence="1 2">
    <name type="scientific">Paracidovorax valerianellae</name>
    <dbReference type="NCBI Taxonomy" id="187868"/>
    <lineage>
        <taxon>Bacteria</taxon>
        <taxon>Pseudomonadati</taxon>
        <taxon>Pseudomonadota</taxon>
        <taxon>Betaproteobacteria</taxon>
        <taxon>Burkholderiales</taxon>
        <taxon>Comamonadaceae</taxon>
        <taxon>Paracidovorax</taxon>
    </lineage>
</organism>
<dbReference type="AlphaFoldDB" id="A0A1G6RC67"/>
<dbReference type="Proteomes" id="UP000198781">
    <property type="component" value="Unassembled WGS sequence"/>
</dbReference>
<gene>
    <name evidence="1" type="ORF">SAMN05192589_10498</name>
</gene>